<evidence type="ECO:0000313" key="3">
    <source>
        <dbReference type="Proteomes" id="UP001596368"/>
    </source>
</evidence>
<dbReference type="GeneID" id="81122150"/>
<dbReference type="RefSeq" id="WP_284012189.1">
    <property type="nucleotide sequence ID" value="NZ_CP126156.1"/>
</dbReference>
<reference evidence="2 3" key="1">
    <citation type="journal article" date="2019" name="Int. J. Syst. Evol. Microbiol.">
        <title>The Global Catalogue of Microorganisms (GCM) 10K type strain sequencing project: providing services to taxonomists for standard genome sequencing and annotation.</title>
        <authorList>
            <consortium name="The Broad Institute Genomics Platform"/>
            <consortium name="The Broad Institute Genome Sequencing Center for Infectious Disease"/>
            <person name="Wu L."/>
            <person name="Ma J."/>
        </authorList>
    </citation>
    <scope>NUCLEOTIDE SEQUENCE [LARGE SCALE GENOMIC DNA]</scope>
    <source>
        <strain evidence="2 3">DT92</strain>
    </source>
</reference>
<feature type="domain" description="Halobacterial output" evidence="1">
    <location>
        <begin position="30"/>
        <end position="95"/>
    </location>
</feature>
<gene>
    <name evidence="2" type="ORF">ACFQRB_06590</name>
</gene>
<dbReference type="Pfam" id="PF18545">
    <property type="entry name" value="HalOD1"/>
    <property type="match status" value="1"/>
</dbReference>
<name>A0ABD5XMN3_9EURY</name>
<dbReference type="AlphaFoldDB" id="A0ABD5XMN3"/>
<dbReference type="EMBL" id="JBHSZG010000001">
    <property type="protein sequence ID" value="MFC7136304.1"/>
    <property type="molecule type" value="Genomic_DNA"/>
</dbReference>
<proteinExistence type="predicted"/>
<keyword evidence="3" id="KW-1185">Reference proteome</keyword>
<protein>
    <submittedName>
        <fullName evidence="2">HalOD1 output domain-containing protein</fullName>
    </submittedName>
</protein>
<organism evidence="2 3">
    <name type="scientific">Halobaculum litoreum</name>
    <dbReference type="NCBI Taxonomy" id="3031998"/>
    <lineage>
        <taxon>Archaea</taxon>
        <taxon>Methanobacteriati</taxon>
        <taxon>Methanobacteriota</taxon>
        <taxon>Stenosarchaea group</taxon>
        <taxon>Halobacteria</taxon>
        <taxon>Halobacteriales</taxon>
        <taxon>Haloferacaceae</taxon>
        <taxon>Halobaculum</taxon>
    </lineage>
</organism>
<dbReference type="Proteomes" id="UP001596368">
    <property type="component" value="Unassembled WGS sequence"/>
</dbReference>
<evidence type="ECO:0000259" key="1">
    <source>
        <dbReference type="Pfam" id="PF18545"/>
    </source>
</evidence>
<comment type="caution">
    <text evidence="2">The sequence shown here is derived from an EMBL/GenBank/DDBJ whole genome shotgun (WGS) entry which is preliminary data.</text>
</comment>
<evidence type="ECO:0000313" key="2">
    <source>
        <dbReference type="EMBL" id="MFC7136304.1"/>
    </source>
</evidence>
<dbReference type="InterPro" id="IPR040624">
    <property type="entry name" value="HalOD1"/>
</dbReference>
<sequence length="99" mass="10690">MSGDPAEDVDVTHDPDTGEYVAAFDPLRVDASIAVIEATAEIRSAAPDRHAPLFEVIDPDALDRICSGDDDTLVEFTYLDHRIRVRSGGHITVTPVESA</sequence>
<accession>A0ABD5XMN3</accession>